<proteinExistence type="predicted"/>
<protein>
    <submittedName>
        <fullName evidence="2">Uncharacterized protein</fullName>
    </submittedName>
</protein>
<keyword evidence="3" id="KW-1185">Reference proteome</keyword>
<feature type="region of interest" description="Disordered" evidence="1">
    <location>
        <begin position="22"/>
        <end position="111"/>
    </location>
</feature>
<reference evidence="2" key="2">
    <citation type="submission" date="2022-01" db="EMBL/GenBank/DDBJ databases">
        <authorList>
            <person name="Yamashiro T."/>
            <person name="Shiraishi A."/>
            <person name="Satake H."/>
            <person name="Nakayama K."/>
        </authorList>
    </citation>
    <scope>NUCLEOTIDE SEQUENCE</scope>
</reference>
<sequence>MGNVGNLYCNSFMSSFSVMSLGKPSDEELEAPIEDQPLPVNASPIALSPGYIADSNLEEDEEDPEEDLADYPVDGRDNDDNESSDDGHRSIDDVRRIREDEEGGGDLASEPNLLHACITEFAAALPSSSLPSSLPPPPENIKSLKDNIRG</sequence>
<dbReference type="EMBL" id="BQNB010019137">
    <property type="protein sequence ID" value="GJT82093.1"/>
    <property type="molecule type" value="Genomic_DNA"/>
</dbReference>
<name>A0ABQ5H2H8_9ASTR</name>
<feature type="compositionally biased region" description="Basic and acidic residues" evidence="1">
    <location>
        <begin position="85"/>
        <end position="99"/>
    </location>
</feature>
<feature type="region of interest" description="Disordered" evidence="1">
    <location>
        <begin position="127"/>
        <end position="150"/>
    </location>
</feature>
<evidence type="ECO:0000256" key="1">
    <source>
        <dbReference type="SAM" id="MobiDB-lite"/>
    </source>
</evidence>
<organism evidence="2 3">
    <name type="scientific">Tanacetum coccineum</name>
    <dbReference type="NCBI Taxonomy" id="301880"/>
    <lineage>
        <taxon>Eukaryota</taxon>
        <taxon>Viridiplantae</taxon>
        <taxon>Streptophyta</taxon>
        <taxon>Embryophyta</taxon>
        <taxon>Tracheophyta</taxon>
        <taxon>Spermatophyta</taxon>
        <taxon>Magnoliopsida</taxon>
        <taxon>eudicotyledons</taxon>
        <taxon>Gunneridae</taxon>
        <taxon>Pentapetalae</taxon>
        <taxon>asterids</taxon>
        <taxon>campanulids</taxon>
        <taxon>Asterales</taxon>
        <taxon>Asteraceae</taxon>
        <taxon>Asteroideae</taxon>
        <taxon>Anthemideae</taxon>
        <taxon>Anthemidinae</taxon>
        <taxon>Tanacetum</taxon>
    </lineage>
</organism>
<evidence type="ECO:0000313" key="2">
    <source>
        <dbReference type="EMBL" id="GJT82093.1"/>
    </source>
</evidence>
<accession>A0ABQ5H2H8</accession>
<comment type="caution">
    <text evidence="2">The sequence shown here is derived from an EMBL/GenBank/DDBJ whole genome shotgun (WGS) entry which is preliminary data.</text>
</comment>
<dbReference type="Proteomes" id="UP001151760">
    <property type="component" value="Unassembled WGS sequence"/>
</dbReference>
<evidence type="ECO:0000313" key="3">
    <source>
        <dbReference type="Proteomes" id="UP001151760"/>
    </source>
</evidence>
<gene>
    <name evidence="2" type="ORF">Tco_1056435</name>
</gene>
<reference evidence="2" key="1">
    <citation type="journal article" date="2022" name="Int. J. Mol. Sci.">
        <title>Draft Genome of Tanacetum Coccineum: Genomic Comparison of Closely Related Tanacetum-Family Plants.</title>
        <authorList>
            <person name="Yamashiro T."/>
            <person name="Shiraishi A."/>
            <person name="Nakayama K."/>
            <person name="Satake H."/>
        </authorList>
    </citation>
    <scope>NUCLEOTIDE SEQUENCE</scope>
</reference>
<feature type="compositionally biased region" description="Acidic residues" evidence="1">
    <location>
        <begin position="56"/>
        <end position="69"/>
    </location>
</feature>